<reference evidence="3" key="1">
    <citation type="journal article" date="1968" name="J. Invertebr. Pathol.">
        <title>A previously undescribed polyhedrosis of the zebra caterpillar, Ceramica picta.</title>
        <authorList>
            <person name="Adams J.R."/>
            <person name="Wallis R.L."/>
            <person name="Wilcox T.A."/>
            <person name="Faust R.M."/>
        </authorList>
    </citation>
    <scope>NUCLEOTIDE SEQUENCE</scope>
    <source>
        <strain evidence="2">185</strain>
        <strain evidence="3">600</strain>
    </source>
</reference>
<reference evidence="3" key="2">
    <citation type="submission" date="2021-04" db="EMBL/GenBank/DDBJ databases">
        <title>Melanchra picta nucleopolyhedrovirus is an isolate of species Mamestra configurata nucleopolyhedrovirus A.</title>
        <authorList>
            <person name="Harrison R.L."/>
            <person name="Rowley D.L."/>
        </authorList>
    </citation>
    <scope>NUCLEOTIDE SEQUENCE</scope>
    <source>
        <strain evidence="2">185</strain>
        <strain evidence="3">600</strain>
    </source>
</reference>
<evidence type="ECO:0000313" key="2">
    <source>
        <dbReference type="EMBL" id="UVZ34966.1"/>
    </source>
</evidence>
<proteinExistence type="predicted"/>
<dbReference type="EMBL" id="MW892740">
    <property type="protein sequence ID" value="UVZ34966.1"/>
    <property type="molecule type" value="Genomic_DNA"/>
</dbReference>
<evidence type="ECO:0000256" key="1">
    <source>
        <dbReference type="SAM" id="MobiDB-lite"/>
    </source>
</evidence>
<dbReference type="InterPro" id="IPR020122">
    <property type="entry name" value="Alphabaculovirus_Y056"/>
</dbReference>
<organism evidence="3">
    <name type="scientific">Melanchra picta nucleopolyhedrovirus</name>
    <dbReference type="NCBI Taxonomy" id="2975247"/>
    <lineage>
        <taxon>Viruses</taxon>
        <taxon>Viruses incertae sedis</taxon>
        <taxon>Naldaviricetes</taxon>
        <taxon>Lefavirales</taxon>
        <taxon>Baculoviridae</taxon>
        <taxon>Alphabaculovirus</taxon>
        <taxon>Alphabaculovirus maconfiguratae</taxon>
    </lineage>
</organism>
<feature type="compositionally biased region" description="Polar residues" evidence="1">
    <location>
        <begin position="1"/>
        <end position="21"/>
    </location>
</feature>
<evidence type="ECO:0000313" key="3">
    <source>
        <dbReference type="EMBL" id="UVZ35138.1"/>
    </source>
</evidence>
<dbReference type="Pfam" id="PF10891">
    <property type="entry name" value="DUF2719"/>
    <property type="match status" value="1"/>
</dbReference>
<name>A0AA49CJI8_NPVMC</name>
<feature type="region of interest" description="Disordered" evidence="1">
    <location>
        <begin position="1"/>
        <end position="27"/>
    </location>
</feature>
<accession>A0AA49CJI8</accession>
<sequence>MSSENATTKPCLTRRNTSGNKDSGGRRVDTYDQIVYCEECGFVSPMSVSFEEYTRLHRRFNFILERVCDVEREIVVPDLIKFENSDSTV</sequence>
<evidence type="ECO:0008006" key="4">
    <source>
        <dbReference type="Google" id="ProtNLM"/>
    </source>
</evidence>
<protein>
    <recommendedName>
        <fullName evidence="4">Ac56</fullName>
    </recommendedName>
</protein>
<dbReference type="EMBL" id="MW892741">
    <property type="protein sequence ID" value="UVZ35138.1"/>
    <property type="molecule type" value="Genomic_DNA"/>
</dbReference>